<dbReference type="SUPFAM" id="SSF56112">
    <property type="entry name" value="Protein kinase-like (PK-like)"/>
    <property type="match status" value="1"/>
</dbReference>
<feature type="domain" description="Fungal-type protein kinase" evidence="2">
    <location>
        <begin position="561"/>
        <end position="681"/>
    </location>
</feature>
<evidence type="ECO:0000313" key="4">
    <source>
        <dbReference type="Proteomes" id="UP000249723"/>
    </source>
</evidence>
<dbReference type="EMBL" id="FMWP01000054">
    <property type="protein sequence ID" value="SCZ94750.1"/>
    <property type="molecule type" value="Genomic_DNA"/>
</dbReference>
<feature type="compositionally biased region" description="Low complexity" evidence="1">
    <location>
        <begin position="109"/>
        <end position="125"/>
    </location>
</feature>
<dbReference type="OrthoDB" id="5584477at2759"/>
<proteinExistence type="predicted"/>
<organism evidence="3 4">
    <name type="scientific">Microbotryum saponariae</name>
    <dbReference type="NCBI Taxonomy" id="289078"/>
    <lineage>
        <taxon>Eukaryota</taxon>
        <taxon>Fungi</taxon>
        <taxon>Dikarya</taxon>
        <taxon>Basidiomycota</taxon>
        <taxon>Pucciniomycotina</taxon>
        <taxon>Microbotryomycetes</taxon>
        <taxon>Microbotryales</taxon>
        <taxon>Microbotryaceae</taxon>
        <taxon>Microbotryum</taxon>
    </lineage>
</organism>
<feature type="compositionally biased region" description="Polar residues" evidence="1">
    <location>
        <begin position="297"/>
        <end position="307"/>
    </location>
</feature>
<dbReference type="Pfam" id="PF17667">
    <property type="entry name" value="Pkinase_fungal"/>
    <property type="match status" value="2"/>
</dbReference>
<dbReference type="AlphaFoldDB" id="A0A2X0NIV8"/>
<sequence length="795" mass="87444">MGISFRIRSRFSALGLAGLLGVSPSILEQPDFSSARAIPRALRFDGFDPGSASSVAKVDFGSARAIPRALPLFIFTEDLGFYSKTARLAEKNATRVAHGADSPAQALASTSTSTSTSTSSSRSRSNATPNAYDLAEVRDVLPPLVSSSNSTPLRPRRQPASNERASDRAERISKAVQMHQKHCPALEAYFFGHPTAEELANKIWPKDSKIGTEEALGEVIAGVINKTGDRRLVACSNSPYYISVARDRVETTEKTADVVLLTHAAVAHDPTLPNVWALPSHADPQAKKPDADAGPDTNVNFNANENGKGQHHDEDNNAEEDSTNKAKAKDKAKDKVDLNQAKRSFTQVAAVGETKAGNSNAESQLFRRLSALLATPIREHAIGFTLRGERLKIYVMSACGVFSTKSRTVTEGNGELSTFLYRLVQHSDRLNGVLATTTSLDDRYGPFTLCPDFFPPAASEFSWGATTMSNANIKKLLFRRQRECGRATSTYEITTGEGTSCKTRAMTIIWVEESRNSDLVEIRNVIQDKRPRGLAPLVGVFRAEYRTLPGFLPGDESLDGITARAKEVVIHEECYNPLATLEHTKQLARALEGAIEGHRQLWNYGFIHRDVSYGNVMVDRNGAGVLIDYNLAVKKARTAEEECRLSRSGTLPYISRLLLVPETESVVHERWHDIESFFYVASRTAFQSEPSDATLFEKSDAADIWNAWNAQKLNNAASRKNGLSTRSGFEELLDACASRWSGMEKVLSVLQQNCSLDWSFARLRRIDTEPELASLWNSGQMSYEHVQAAFKALCE</sequence>
<gene>
    <name evidence="3" type="ORF">BZ3500_MVSOF-1268-A1-R1_CHR12-1G03634</name>
</gene>
<dbReference type="PANTHER" id="PTHR38248">
    <property type="entry name" value="FUNK1 6"/>
    <property type="match status" value="1"/>
</dbReference>
<feature type="domain" description="Fungal-type protein kinase" evidence="2">
    <location>
        <begin position="336"/>
        <end position="518"/>
    </location>
</feature>
<dbReference type="STRING" id="289078.A0A2X0NIV8"/>
<protein>
    <submittedName>
        <fullName evidence="3">BZ3500_MvSof-1268-A1-R1_Chr12-1g03634 protein</fullName>
    </submittedName>
</protein>
<dbReference type="InterPro" id="IPR011009">
    <property type="entry name" value="Kinase-like_dom_sf"/>
</dbReference>
<dbReference type="PANTHER" id="PTHR38248:SF2">
    <property type="entry name" value="FUNK1 11"/>
    <property type="match status" value="1"/>
</dbReference>
<evidence type="ECO:0000313" key="3">
    <source>
        <dbReference type="EMBL" id="SCZ94750.1"/>
    </source>
</evidence>
<evidence type="ECO:0000259" key="2">
    <source>
        <dbReference type="Pfam" id="PF17667"/>
    </source>
</evidence>
<name>A0A2X0NIV8_9BASI</name>
<dbReference type="Proteomes" id="UP000249723">
    <property type="component" value="Unassembled WGS sequence"/>
</dbReference>
<feature type="compositionally biased region" description="Basic and acidic residues" evidence="1">
    <location>
        <begin position="322"/>
        <end position="335"/>
    </location>
</feature>
<keyword evidence="4" id="KW-1185">Reference proteome</keyword>
<reference evidence="4" key="1">
    <citation type="submission" date="2016-10" db="EMBL/GenBank/DDBJ databases">
        <authorList>
            <person name="Jeantristanb JTB J.-T."/>
            <person name="Ricardo R."/>
        </authorList>
    </citation>
    <scope>NUCLEOTIDE SEQUENCE [LARGE SCALE GENOMIC DNA]</scope>
</reference>
<accession>A0A2X0NIV8</accession>
<feature type="region of interest" description="Disordered" evidence="1">
    <location>
        <begin position="95"/>
        <end position="169"/>
    </location>
</feature>
<evidence type="ECO:0000256" key="1">
    <source>
        <dbReference type="SAM" id="MobiDB-lite"/>
    </source>
</evidence>
<feature type="region of interest" description="Disordered" evidence="1">
    <location>
        <begin position="276"/>
        <end position="335"/>
    </location>
</feature>
<dbReference type="InterPro" id="IPR040976">
    <property type="entry name" value="Pkinase_fungal"/>
</dbReference>
<dbReference type="Gene3D" id="1.10.510.10">
    <property type="entry name" value="Transferase(Phosphotransferase) domain 1"/>
    <property type="match status" value="1"/>
</dbReference>